<feature type="transmembrane region" description="Helical" evidence="6">
    <location>
        <begin position="36"/>
        <end position="57"/>
    </location>
</feature>
<dbReference type="InterPro" id="IPR037185">
    <property type="entry name" value="EmrE-like"/>
</dbReference>
<accession>A3CHX1</accession>
<dbReference type="Proteomes" id="UP000007752">
    <property type="component" value="Chromosome 12"/>
</dbReference>
<feature type="region of interest" description="Disordered" evidence="7">
    <location>
        <begin position="344"/>
        <end position="365"/>
    </location>
</feature>
<dbReference type="Pfam" id="PF00892">
    <property type="entry name" value="EamA"/>
    <property type="match status" value="2"/>
</dbReference>
<evidence type="ECO:0000259" key="8">
    <source>
        <dbReference type="Pfam" id="PF00892"/>
    </source>
</evidence>
<feature type="transmembrane region" description="Helical" evidence="6">
    <location>
        <begin position="212"/>
        <end position="232"/>
    </location>
</feature>
<dbReference type="EMBL" id="CM000149">
    <property type="protein sequence ID" value="EAZ20684.1"/>
    <property type="molecule type" value="Genomic_DNA"/>
</dbReference>
<feature type="transmembrane region" description="Helical" evidence="6">
    <location>
        <begin position="69"/>
        <end position="89"/>
    </location>
</feature>
<feature type="domain" description="EamA" evidence="8">
    <location>
        <begin position="182"/>
        <end position="320"/>
    </location>
</feature>
<protein>
    <recommendedName>
        <fullName evidence="6">WAT1-related protein</fullName>
    </recommendedName>
</protein>
<evidence type="ECO:0000313" key="9">
    <source>
        <dbReference type="EMBL" id="EAZ20684.1"/>
    </source>
</evidence>
<evidence type="ECO:0000256" key="7">
    <source>
        <dbReference type="SAM" id="MobiDB-lite"/>
    </source>
</evidence>
<dbReference type="InterPro" id="IPR030184">
    <property type="entry name" value="WAT1-related"/>
</dbReference>
<dbReference type="SUPFAM" id="SSF103481">
    <property type="entry name" value="Multidrug resistance efflux transporter EmrE"/>
    <property type="match status" value="2"/>
</dbReference>
<feature type="transmembrane region" description="Helical" evidence="6">
    <location>
        <begin position="180"/>
        <end position="200"/>
    </location>
</feature>
<evidence type="ECO:0000256" key="6">
    <source>
        <dbReference type="RuleBase" id="RU363077"/>
    </source>
</evidence>
<evidence type="ECO:0000256" key="4">
    <source>
        <dbReference type="ARBA" id="ARBA00022989"/>
    </source>
</evidence>
<evidence type="ECO:0000256" key="3">
    <source>
        <dbReference type="ARBA" id="ARBA00022692"/>
    </source>
</evidence>
<dbReference type="GO" id="GO:0016020">
    <property type="term" value="C:membrane"/>
    <property type="evidence" value="ECO:0007669"/>
    <property type="project" value="UniProtKB-SubCell"/>
</dbReference>
<name>A3CHX1_ORYSJ</name>
<feature type="transmembrane region" description="Helical" evidence="6">
    <location>
        <begin position="303"/>
        <end position="321"/>
    </location>
</feature>
<proteinExistence type="inferred from homology"/>
<organism evidence="9">
    <name type="scientific">Oryza sativa subsp. japonica</name>
    <name type="common">Rice</name>
    <dbReference type="NCBI Taxonomy" id="39947"/>
    <lineage>
        <taxon>Eukaryota</taxon>
        <taxon>Viridiplantae</taxon>
        <taxon>Streptophyta</taxon>
        <taxon>Embryophyta</taxon>
        <taxon>Tracheophyta</taxon>
        <taxon>Spermatophyta</taxon>
        <taxon>Magnoliopsida</taxon>
        <taxon>Liliopsida</taxon>
        <taxon>Poales</taxon>
        <taxon>Poaceae</taxon>
        <taxon>BOP clade</taxon>
        <taxon>Oryzoideae</taxon>
        <taxon>Oryzeae</taxon>
        <taxon>Oryzinae</taxon>
        <taxon>Oryza</taxon>
        <taxon>Oryza sativa</taxon>
    </lineage>
</organism>
<reference evidence="9" key="2">
    <citation type="submission" date="2008-12" db="EMBL/GenBank/DDBJ databases">
        <title>Improved gene annotation of the rice (Oryza sativa) genomes.</title>
        <authorList>
            <person name="Wang J."/>
            <person name="Li R."/>
            <person name="Fan W."/>
            <person name="Huang Q."/>
            <person name="Zhang J."/>
            <person name="Zhou Y."/>
            <person name="Hu Y."/>
            <person name="Zi S."/>
            <person name="Li J."/>
            <person name="Ni P."/>
            <person name="Zheng H."/>
            <person name="Zhang Y."/>
            <person name="Zhao M."/>
            <person name="Hao Q."/>
            <person name="McDermott J."/>
            <person name="Samudrala R."/>
            <person name="Kristiansen K."/>
            <person name="Wong G.K.-S."/>
        </authorList>
    </citation>
    <scope>NUCLEOTIDE SEQUENCE</scope>
</reference>
<sequence>MVKASMKPYFVAIIVQLIYTGMFVISKAAFNHGMNTYIFIFYRQAVGSLILLPAALLQRKSARQVMTLGVPHKLFFCALIGITLGVNLYHVSLKFTSATVASAVDSSLPAITFFLAVLLRTEYVKLRSSSGIAKVTSVALCLAGVFTIAFFTGPSISPINHHRAFASDAGSKNVVPRGVWIKWTFLMVIANMCWSLWIIFQAAVQKEYPDKMIVTLTQCLFSTVQSFVVAVVAERDFSKWKLRFDISLLAILYSGVMVTGVSYYLQTWCLEMRGPMFFASWTPLCFVFTIFCSSFFLGEIVHLGSILGGILLVGSLYTMLWGKSKEGNETDDVTDDDIEKSTHIYPREQQHTTTDQDKESTLTGSAALHVQEL</sequence>
<evidence type="ECO:0000256" key="2">
    <source>
        <dbReference type="ARBA" id="ARBA00007635"/>
    </source>
</evidence>
<comment type="subcellular location">
    <subcellularLocation>
        <location evidence="1 6">Membrane</location>
        <topology evidence="1 6">Multi-pass membrane protein</topology>
    </subcellularLocation>
</comment>
<feature type="transmembrane region" description="Helical" evidence="6">
    <location>
        <begin position="131"/>
        <end position="151"/>
    </location>
</feature>
<comment type="similarity">
    <text evidence="2 6">Belongs to the drug/metabolite transporter (DMT) superfamily. Plant drug/metabolite exporter (P-DME) (TC 2.A.7.4) family.</text>
</comment>
<keyword evidence="5 6" id="KW-0472">Membrane</keyword>
<keyword evidence="3 6" id="KW-0812">Transmembrane</keyword>
<dbReference type="InterPro" id="IPR000620">
    <property type="entry name" value="EamA_dom"/>
</dbReference>
<evidence type="ECO:0000256" key="5">
    <source>
        <dbReference type="ARBA" id="ARBA00023136"/>
    </source>
</evidence>
<gene>
    <name evidence="9" type="ORF">OsJ_36299</name>
</gene>
<dbReference type="PANTHER" id="PTHR31218">
    <property type="entry name" value="WAT1-RELATED PROTEIN"/>
    <property type="match status" value="1"/>
</dbReference>
<evidence type="ECO:0000256" key="1">
    <source>
        <dbReference type="ARBA" id="ARBA00004141"/>
    </source>
</evidence>
<feature type="transmembrane region" description="Helical" evidence="6">
    <location>
        <begin position="244"/>
        <end position="265"/>
    </location>
</feature>
<feature type="compositionally biased region" description="Basic and acidic residues" evidence="7">
    <location>
        <begin position="344"/>
        <end position="360"/>
    </location>
</feature>
<feature type="domain" description="EamA" evidence="8">
    <location>
        <begin position="8"/>
        <end position="133"/>
    </location>
</feature>
<feature type="transmembrane region" description="Helical" evidence="6">
    <location>
        <begin position="277"/>
        <end position="297"/>
    </location>
</feature>
<keyword evidence="4 6" id="KW-1133">Transmembrane helix</keyword>
<dbReference type="GO" id="GO:0022857">
    <property type="term" value="F:transmembrane transporter activity"/>
    <property type="evidence" value="ECO:0007669"/>
    <property type="project" value="InterPro"/>
</dbReference>
<dbReference type="AlphaFoldDB" id="A3CHX1"/>
<feature type="transmembrane region" description="Helical" evidence="6">
    <location>
        <begin position="9"/>
        <end position="30"/>
    </location>
</feature>
<feature type="transmembrane region" description="Helical" evidence="6">
    <location>
        <begin position="95"/>
        <end position="119"/>
    </location>
</feature>
<reference evidence="9" key="1">
    <citation type="journal article" date="2005" name="PLoS Biol.">
        <title>The genomes of Oryza sativa: a history of duplications.</title>
        <authorList>
            <person name="Yu J."/>
            <person name="Wang J."/>
            <person name="Lin W."/>
            <person name="Li S."/>
            <person name="Li H."/>
            <person name="Zhou J."/>
            <person name="Ni P."/>
            <person name="Dong W."/>
            <person name="Hu S."/>
            <person name="Zeng C."/>
            <person name="Zhang J."/>
            <person name="Zhang Y."/>
            <person name="Li R."/>
            <person name="Xu Z."/>
            <person name="Li S."/>
            <person name="Li X."/>
            <person name="Zheng H."/>
            <person name="Cong L."/>
            <person name="Lin L."/>
            <person name="Yin J."/>
            <person name="Geng J."/>
            <person name="Li G."/>
            <person name="Shi J."/>
            <person name="Liu J."/>
            <person name="Lv H."/>
            <person name="Li J."/>
            <person name="Wang J."/>
            <person name="Deng Y."/>
            <person name="Ran L."/>
            <person name="Shi X."/>
            <person name="Wang X."/>
            <person name="Wu Q."/>
            <person name="Li C."/>
            <person name="Ren X."/>
            <person name="Wang J."/>
            <person name="Wang X."/>
            <person name="Li D."/>
            <person name="Liu D."/>
            <person name="Zhang X."/>
            <person name="Ji Z."/>
            <person name="Zhao W."/>
            <person name="Sun Y."/>
            <person name="Zhang Z."/>
            <person name="Bao J."/>
            <person name="Han Y."/>
            <person name="Dong L."/>
            <person name="Ji J."/>
            <person name="Chen P."/>
            <person name="Wu S."/>
            <person name="Liu J."/>
            <person name="Xiao Y."/>
            <person name="Bu D."/>
            <person name="Tan J."/>
            <person name="Yang L."/>
            <person name="Ye C."/>
            <person name="Zhang J."/>
            <person name="Xu J."/>
            <person name="Zhou Y."/>
            <person name="Yu Y."/>
            <person name="Zhang B."/>
            <person name="Zhuang S."/>
            <person name="Wei H."/>
            <person name="Liu B."/>
            <person name="Lei M."/>
            <person name="Yu H."/>
            <person name="Li Y."/>
            <person name="Xu H."/>
            <person name="Wei S."/>
            <person name="He X."/>
            <person name="Fang L."/>
            <person name="Zhang Z."/>
            <person name="Zhang Y."/>
            <person name="Huang X."/>
            <person name="Su Z."/>
            <person name="Tong W."/>
            <person name="Li J."/>
            <person name="Tong Z."/>
            <person name="Li S."/>
            <person name="Ye J."/>
            <person name="Wang L."/>
            <person name="Fang L."/>
            <person name="Lei T."/>
            <person name="Chen C."/>
            <person name="Chen H."/>
            <person name="Xu Z."/>
            <person name="Li H."/>
            <person name="Huang H."/>
            <person name="Zhang F."/>
            <person name="Xu H."/>
            <person name="Li N."/>
            <person name="Zhao C."/>
            <person name="Li S."/>
            <person name="Dong L."/>
            <person name="Huang Y."/>
            <person name="Li L."/>
            <person name="Xi Y."/>
            <person name="Qi Q."/>
            <person name="Li W."/>
            <person name="Zhang B."/>
            <person name="Hu W."/>
            <person name="Zhang Y."/>
            <person name="Tian X."/>
            <person name="Jiao Y."/>
            <person name="Liang X."/>
            <person name="Jin J."/>
            <person name="Gao L."/>
            <person name="Zheng W."/>
            <person name="Hao B."/>
            <person name="Liu S."/>
            <person name="Wang W."/>
            <person name="Yuan L."/>
            <person name="Cao M."/>
            <person name="McDermott J."/>
            <person name="Samudrala R."/>
            <person name="Wang J."/>
            <person name="Wong G.K."/>
            <person name="Yang H."/>
        </authorList>
    </citation>
    <scope>NUCLEOTIDE SEQUENCE [LARGE SCALE GENOMIC DNA]</scope>
</reference>